<evidence type="ECO:0000313" key="2">
    <source>
        <dbReference type="Proteomes" id="UP001365542"/>
    </source>
</evidence>
<evidence type="ECO:0000313" key="1">
    <source>
        <dbReference type="EMBL" id="KAK6524253.1"/>
    </source>
</evidence>
<organism evidence="1 2">
    <name type="scientific">Orbilia ellipsospora</name>
    <dbReference type="NCBI Taxonomy" id="2528407"/>
    <lineage>
        <taxon>Eukaryota</taxon>
        <taxon>Fungi</taxon>
        <taxon>Dikarya</taxon>
        <taxon>Ascomycota</taxon>
        <taxon>Pezizomycotina</taxon>
        <taxon>Orbiliomycetes</taxon>
        <taxon>Orbiliales</taxon>
        <taxon>Orbiliaceae</taxon>
        <taxon>Orbilia</taxon>
    </lineage>
</organism>
<keyword evidence="2" id="KW-1185">Reference proteome</keyword>
<accession>A0AAV9WYD0</accession>
<dbReference type="EMBL" id="JAVHJO010000018">
    <property type="protein sequence ID" value="KAK6524253.1"/>
    <property type="molecule type" value="Genomic_DNA"/>
</dbReference>
<comment type="caution">
    <text evidence="1">The sequence shown here is derived from an EMBL/GenBank/DDBJ whole genome shotgun (WGS) entry which is preliminary data.</text>
</comment>
<proteinExistence type="predicted"/>
<dbReference type="AlphaFoldDB" id="A0AAV9WYD0"/>
<dbReference type="Proteomes" id="UP001365542">
    <property type="component" value="Unassembled WGS sequence"/>
</dbReference>
<sequence length="103" mass="12059">MPGEPHTHRIRFLGCGHERDSYVFIQDPTNVFRCVCDSTGLYQIMLDPRTNTATYVQKWETVPVKCPICARPKQRMTFEEYKEYVESDGEAVEYPDPKRRKIG</sequence>
<reference evidence="1 2" key="1">
    <citation type="submission" date="2019-10" db="EMBL/GenBank/DDBJ databases">
        <authorList>
            <person name="Palmer J.M."/>
        </authorList>
    </citation>
    <scope>NUCLEOTIDE SEQUENCE [LARGE SCALE GENOMIC DNA]</scope>
    <source>
        <strain evidence="1 2">TWF694</strain>
    </source>
</reference>
<name>A0AAV9WYD0_9PEZI</name>
<protein>
    <submittedName>
        <fullName evidence="1">Uncharacterized protein</fullName>
    </submittedName>
</protein>
<gene>
    <name evidence="1" type="ORF">TWF694_005909</name>
</gene>